<protein>
    <submittedName>
        <fullName evidence="1">Uncharacterized protein</fullName>
    </submittedName>
</protein>
<reference evidence="1 2" key="2">
    <citation type="journal article" date="2022" name="Mol. Ecol. Resour.">
        <title>The genomes of chicory, endive, great burdock and yacon provide insights into Asteraceae paleo-polyploidization history and plant inulin production.</title>
        <authorList>
            <person name="Fan W."/>
            <person name="Wang S."/>
            <person name="Wang H."/>
            <person name="Wang A."/>
            <person name="Jiang F."/>
            <person name="Liu H."/>
            <person name="Zhao H."/>
            <person name="Xu D."/>
            <person name="Zhang Y."/>
        </authorList>
    </citation>
    <scope>NUCLEOTIDE SEQUENCE [LARGE SCALE GENOMIC DNA]</scope>
    <source>
        <strain evidence="2">cv. Yunnan</strain>
        <tissue evidence="1">Leaves</tissue>
    </source>
</reference>
<proteinExistence type="predicted"/>
<comment type="caution">
    <text evidence="1">The sequence shown here is derived from an EMBL/GenBank/DDBJ whole genome shotgun (WGS) entry which is preliminary data.</text>
</comment>
<name>A0ACB9FS21_9ASTR</name>
<organism evidence="1 2">
    <name type="scientific">Smallanthus sonchifolius</name>
    <dbReference type="NCBI Taxonomy" id="185202"/>
    <lineage>
        <taxon>Eukaryota</taxon>
        <taxon>Viridiplantae</taxon>
        <taxon>Streptophyta</taxon>
        <taxon>Embryophyta</taxon>
        <taxon>Tracheophyta</taxon>
        <taxon>Spermatophyta</taxon>
        <taxon>Magnoliopsida</taxon>
        <taxon>eudicotyledons</taxon>
        <taxon>Gunneridae</taxon>
        <taxon>Pentapetalae</taxon>
        <taxon>asterids</taxon>
        <taxon>campanulids</taxon>
        <taxon>Asterales</taxon>
        <taxon>Asteraceae</taxon>
        <taxon>Asteroideae</taxon>
        <taxon>Heliantheae alliance</taxon>
        <taxon>Millerieae</taxon>
        <taxon>Smallanthus</taxon>
    </lineage>
</organism>
<gene>
    <name evidence="1" type="ORF">L1987_48456</name>
</gene>
<keyword evidence="2" id="KW-1185">Reference proteome</keyword>
<reference evidence="2" key="1">
    <citation type="journal article" date="2022" name="Mol. Ecol. Resour.">
        <title>The genomes of chicory, endive, great burdock and yacon provide insights into Asteraceae palaeo-polyploidization history and plant inulin production.</title>
        <authorList>
            <person name="Fan W."/>
            <person name="Wang S."/>
            <person name="Wang H."/>
            <person name="Wang A."/>
            <person name="Jiang F."/>
            <person name="Liu H."/>
            <person name="Zhao H."/>
            <person name="Xu D."/>
            <person name="Zhang Y."/>
        </authorList>
    </citation>
    <scope>NUCLEOTIDE SEQUENCE [LARGE SCALE GENOMIC DNA]</scope>
    <source>
        <strain evidence="2">cv. Yunnan</strain>
    </source>
</reference>
<evidence type="ECO:0000313" key="2">
    <source>
        <dbReference type="Proteomes" id="UP001056120"/>
    </source>
</evidence>
<evidence type="ECO:0000313" key="1">
    <source>
        <dbReference type="EMBL" id="KAI3773917.1"/>
    </source>
</evidence>
<dbReference type="EMBL" id="CM042033">
    <property type="protein sequence ID" value="KAI3773917.1"/>
    <property type="molecule type" value="Genomic_DNA"/>
</dbReference>
<sequence>MGIISFMEAQKCLRKGHTAILALVAEQPSEEKRIEDIPIVRDYPEVFPEDLSGLPPHRQVEFQINLAPGAAPIARAPYRLAPSELQELSTQLQELLDKGFIRPSSSPWGAPNRYPLPRIEDLFNQLQGSSFYSKIDIRSGYHQLRVWEGDISKTAFRTRYGHYEFMVMPFGLTNAPAVFMDLTNRVCKPYLDQFVIVFIDDILIYSKKKEEHEEHLCLILELLRKEQLYAKLYRCEFWIREESAFQLLKQKLCSAPILSLLEGTGDFVVYCDASIQGLGCVLMQREKVIAYASRRLKIHEKNYTTHDLELGALVFTLKIWRHYLYGTKCTIYTDHKSLQHIFEQKELNMRQQRWVKLLNDYDCAIKYHPGKANVVADALSETKPKRVRALQLTIHSGYPTRSTVLSFKRGKSTIRRYTRNGTTNGSRYNHLCEQVPNMLKGQSGIPEAFWSTSTTRNPNVEMATDFYGLHN</sequence>
<accession>A0ACB9FS21</accession>
<dbReference type="Proteomes" id="UP001056120">
    <property type="component" value="Linkage Group LG16"/>
</dbReference>